<feature type="compositionally biased region" description="Basic and acidic residues" evidence="1">
    <location>
        <begin position="17"/>
        <end position="35"/>
    </location>
</feature>
<evidence type="ECO:0000313" key="3">
    <source>
        <dbReference type="EMBL" id="KAL3732121.1"/>
    </source>
</evidence>
<evidence type="ECO:0000313" key="4">
    <source>
        <dbReference type="Proteomes" id="UP001634007"/>
    </source>
</evidence>
<evidence type="ECO:0000256" key="2">
    <source>
        <dbReference type="SAM" id="Phobius"/>
    </source>
</evidence>
<feature type="region of interest" description="Disordered" evidence="1">
    <location>
        <begin position="1"/>
        <end position="64"/>
    </location>
</feature>
<proteinExistence type="predicted"/>
<keyword evidence="4" id="KW-1185">Reference proteome</keyword>
<feature type="compositionally biased region" description="Acidic residues" evidence="1">
    <location>
        <begin position="1"/>
        <end position="16"/>
    </location>
</feature>
<dbReference type="Proteomes" id="UP001634007">
    <property type="component" value="Unassembled WGS sequence"/>
</dbReference>
<sequence length="106" mass="11870">MHDGEDLDKEFESEAAPEERTDQSRDLLDGRKESEGYGVDDAGSRKEERPHHGLAGLGDNTQDQRKLAGQARVVLRLFLQKHDSNSAIVLLMIVFLLKGVFLLLLL</sequence>
<keyword evidence="2" id="KW-0472">Membrane</keyword>
<protein>
    <submittedName>
        <fullName evidence="3">Uncharacterized protein</fullName>
    </submittedName>
</protein>
<dbReference type="EMBL" id="JBJKBG010000007">
    <property type="protein sequence ID" value="KAL3732121.1"/>
    <property type="molecule type" value="Genomic_DNA"/>
</dbReference>
<accession>A0ABD3JW31</accession>
<reference evidence="3 4" key="1">
    <citation type="submission" date="2024-11" db="EMBL/GenBank/DDBJ databases">
        <title>Chromosome-level genome assembly of Eucalyptus globulus Labill. provides insights into its genome evolution.</title>
        <authorList>
            <person name="Li X."/>
        </authorList>
    </citation>
    <scope>NUCLEOTIDE SEQUENCE [LARGE SCALE GENOMIC DNA]</scope>
    <source>
        <strain evidence="3">CL2024</strain>
        <tissue evidence="3">Fresh tender leaves</tissue>
    </source>
</reference>
<keyword evidence="2" id="KW-1133">Transmembrane helix</keyword>
<organism evidence="3 4">
    <name type="scientific">Eucalyptus globulus</name>
    <name type="common">Tasmanian blue gum</name>
    <dbReference type="NCBI Taxonomy" id="34317"/>
    <lineage>
        <taxon>Eukaryota</taxon>
        <taxon>Viridiplantae</taxon>
        <taxon>Streptophyta</taxon>
        <taxon>Embryophyta</taxon>
        <taxon>Tracheophyta</taxon>
        <taxon>Spermatophyta</taxon>
        <taxon>Magnoliopsida</taxon>
        <taxon>eudicotyledons</taxon>
        <taxon>Gunneridae</taxon>
        <taxon>Pentapetalae</taxon>
        <taxon>rosids</taxon>
        <taxon>malvids</taxon>
        <taxon>Myrtales</taxon>
        <taxon>Myrtaceae</taxon>
        <taxon>Myrtoideae</taxon>
        <taxon>Eucalypteae</taxon>
        <taxon>Eucalyptus</taxon>
    </lineage>
</organism>
<gene>
    <name evidence="3" type="ORF">ACJRO7_028890</name>
</gene>
<comment type="caution">
    <text evidence="3">The sequence shown here is derived from an EMBL/GenBank/DDBJ whole genome shotgun (WGS) entry which is preliminary data.</text>
</comment>
<dbReference type="AlphaFoldDB" id="A0ABD3JW31"/>
<evidence type="ECO:0000256" key="1">
    <source>
        <dbReference type="SAM" id="MobiDB-lite"/>
    </source>
</evidence>
<feature type="compositionally biased region" description="Basic and acidic residues" evidence="1">
    <location>
        <begin position="42"/>
        <end position="51"/>
    </location>
</feature>
<name>A0ABD3JW31_EUCGL</name>
<feature type="transmembrane region" description="Helical" evidence="2">
    <location>
        <begin position="86"/>
        <end position="105"/>
    </location>
</feature>
<keyword evidence="2" id="KW-0812">Transmembrane</keyword>